<dbReference type="RefSeq" id="XP_007701547.1">
    <property type="nucleotide sequence ID" value="XM_007703357.1"/>
</dbReference>
<dbReference type="KEGG" id="bsc:COCSADRAFT_27952"/>
<dbReference type="HOGENOM" id="CLU_1906558_0_0_1"/>
<evidence type="ECO:0000313" key="2">
    <source>
        <dbReference type="Proteomes" id="UP000016934"/>
    </source>
</evidence>
<keyword evidence="2" id="KW-1185">Reference proteome</keyword>
<evidence type="ECO:0000313" key="1">
    <source>
        <dbReference type="EMBL" id="EMD62455.1"/>
    </source>
</evidence>
<dbReference type="GeneID" id="19135781"/>
<dbReference type="EMBL" id="KB445646">
    <property type="protein sequence ID" value="EMD62455.1"/>
    <property type="molecule type" value="Genomic_DNA"/>
</dbReference>
<name>M2SJC5_COCSN</name>
<gene>
    <name evidence="1" type="ORF">COCSADRAFT_27952</name>
</gene>
<accession>M2SJC5</accession>
<proteinExistence type="predicted"/>
<dbReference type="AlphaFoldDB" id="M2SJC5"/>
<protein>
    <submittedName>
        <fullName evidence="1">Uncharacterized protein</fullName>
    </submittedName>
</protein>
<reference evidence="1 2" key="1">
    <citation type="journal article" date="2012" name="PLoS Pathog.">
        <title>Diverse lifestyles and strategies of plant pathogenesis encoded in the genomes of eighteen Dothideomycetes fungi.</title>
        <authorList>
            <person name="Ohm R.A."/>
            <person name="Feau N."/>
            <person name="Henrissat B."/>
            <person name="Schoch C.L."/>
            <person name="Horwitz B.A."/>
            <person name="Barry K.W."/>
            <person name="Condon B.J."/>
            <person name="Copeland A.C."/>
            <person name="Dhillon B."/>
            <person name="Glaser F."/>
            <person name="Hesse C.N."/>
            <person name="Kosti I."/>
            <person name="LaButti K."/>
            <person name="Lindquist E.A."/>
            <person name="Lucas S."/>
            <person name="Salamov A.A."/>
            <person name="Bradshaw R.E."/>
            <person name="Ciuffetti L."/>
            <person name="Hamelin R.C."/>
            <person name="Kema G.H.J."/>
            <person name="Lawrence C."/>
            <person name="Scott J.A."/>
            <person name="Spatafora J.W."/>
            <person name="Turgeon B.G."/>
            <person name="de Wit P.J.G.M."/>
            <person name="Zhong S."/>
            <person name="Goodwin S.B."/>
            <person name="Grigoriev I.V."/>
        </authorList>
    </citation>
    <scope>NUCLEOTIDE SEQUENCE [LARGE SCALE GENOMIC DNA]</scope>
    <source>
        <strain evidence="2">ND90Pr / ATCC 201652</strain>
    </source>
</reference>
<dbReference type="Proteomes" id="UP000016934">
    <property type="component" value="Unassembled WGS sequence"/>
</dbReference>
<reference evidence="2" key="2">
    <citation type="journal article" date="2013" name="PLoS Genet.">
        <title>Comparative genome structure, secondary metabolite, and effector coding capacity across Cochliobolus pathogens.</title>
        <authorList>
            <person name="Condon B.J."/>
            <person name="Leng Y."/>
            <person name="Wu D."/>
            <person name="Bushley K.E."/>
            <person name="Ohm R.A."/>
            <person name="Otillar R."/>
            <person name="Martin J."/>
            <person name="Schackwitz W."/>
            <person name="Grimwood J."/>
            <person name="MohdZainudin N."/>
            <person name="Xue C."/>
            <person name="Wang R."/>
            <person name="Manning V.A."/>
            <person name="Dhillon B."/>
            <person name="Tu Z.J."/>
            <person name="Steffenson B.J."/>
            <person name="Salamov A."/>
            <person name="Sun H."/>
            <person name="Lowry S."/>
            <person name="LaButti K."/>
            <person name="Han J."/>
            <person name="Copeland A."/>
            <person name="Lindquist E."/>
            <person name="Barry K."/>
            <person name="Schmutz J."/>
            <person name="Baker S.E."/>
            <person name="Ciuffetti L.M."/>
            <person name="Grigoriev I.V."/>
            <person name="Zhong S."/>
            <person name="Turgeon B.G."/>
        </authorList>
    </citation>
    <scope>NUCLEOTIDE SEQUENCE [LARGE SCALE GENOMIC DNA]</scope>
    <source>
        <strain evidence="2">ND90Pr / ATCC 201652</strain>
    </source>
</reference>
<sequence>MARVEQVGKAAGQQAGSIGVDADACGMWRAIEFAFALEHGHMDMDTYFPMATGLQAKDSAGAGAEAEAEAGAGESQHYRLRAGGRMSGYGMAKFTPNTNWWLKWLPRCNNHVSICDMTRTTPRGAVAGGGGGG</sequence>
<organism evidence="1 2">
    <name type="scientific">Cochliobolus sativus (strain ND90Pr / ATCC 201652)</name>
    <name type="common">Common root rot and spot blotch fungus</name>
    <name type="synonym">Bipolaris sorokiniana</name>
    <dbReference type="NCBI Taxonomy" id="665912"/>
    <lineage>
        <taxon>Eukaryota</taxon>
        <taxon>Fungi</taxon>
        <taxon>Dikarya</taxon>
        <taxon>Ascomycota</taxon>
        <taxon>Pezizomycotina</taxon>
        <taxon>Dothideomycetes</taxon>
        <taxon>Pleosporomycetidae</taxon>
        <taxon>Pleosporales</taxon>
        <taxon>Pleosporineae</taxon>
        <taxon>Pleosporaceae</taxon>
        <taxon>Bipolaris</taxon>
    </lineage>
</organism>